<feature type="binding site" evidence="8">
    <location>
        <position position="168"/>
    </location>
    <ligand>
        <name>a divalent metal cation</name>
        <dbReference type="ChEBI" id="CHEBI:60240"/>
        <note>ligand shared between dimeric partners</note>
    </ligand>
</feature>
<evidence type="ECO:0000313" key="10">
    <source>
        <dbReference type="Proteomes" id="UP001054846"/>
    </source>
</evidence>
<dbReference type="EC" id="1.1.1.262" evidence="8"/>
<dbReference type="EMBL" id="CP063845">
    <property type="protein sequence ID" value="UFP97046.1"/>
    <property type="molecule type" value="Genomic_DNA"/>
</dbReference>
<gene>
    <name evidence="8 9" type="primary">pdxA</name>
    <name evidence="9" type="ORF">ISF26_18085</name>
</gene>
<evidence type="ECO:0000256" key="4">
    <source>
        <dbReference type="ARBA" id="ARBA00022857"/>
    </source>
</evidence>
<keyword evidence="7 8" id="KW-0664">Pyridoxine biosynthesis</keyword>
<dbReference type="PANTHER" id="PTHR30004">
    <property type="entry name" value="4-HYDROXYTHREONINE-4-PHOSPHATE DEHYDROGENASE"/>
    <property type="match status" value="1"/>
</dbReference>
<dbReference type="HAMAP" id="MF_00536">
    <property type="entry name" value="PdxA"/>
    <property type="match status" value="1"/>
</dbReference>
<protein>
    <recommendedName>
        <fullName evidence="8">4-hydroxythreonine-4-phosphate dehydrogenase</fullName>
        <ecNumber evidence="8">1.1.1.262</ecNumber>
    </recommendedName>
    <alternativeName>
        <fullName evidence="8">4-(phosphohydroxy)-L-threonine dehydrogenase</fullName>
    </alternativeName>
</protein>
<comment type="cofactor">
    <cofactor evidence="8">
        <name>a divalent metal cation</name>
        <dbReference type="ChEBI" id="CHEBI:60240"/>
    </cofactor>
    <text evidence="8">Binds 1 divalent metal cation per subunit.</text>
</comment>
<comment type="pathway">
    <text evidence="8">Cofactor biosynthesis; pyridoxine 5'-phosphate biosynthesis; pyridoxine 5'-phosphate from D-erythrose 4-phosphate: step 4/5.</text>
</comment>
<evidence type="ECO:0000256" key="1">
    <source>
        <dbReference type="ARBA" id="ARBA00009464"/>
    </source>
</evidence>
<accession>A0ABY3PUB4</accession>
<name>A0ABY3PUB4_9CYAN</name>
<evidence type="ECO:0000256" key="7">
    <source>
        <dbReference type="ARBA" id="ARBA00023096"/>
    </source>
</evidence>
<feature type="binding site" evidence="8">
    <location>
        <position position="133"/>
    </location>
    <ligand>
        <name>substrate</name>
    </ligand>
</feature>
<feature type="binding site" evidence="8">
    <location>
        <position position="291"/>
    </location>
    <ligand>
        <name>substrate</name>
    </ligand>
</feature>
<keyword evidence="5 8" id="KW-0560">Oxidoreductase</keyword>
<feature type="binding site" evidence="8">
    <location>
        <position position="274"/>
    </location>
    <ligand>
        <name>a divalent metal cation</name>
        <dbReference type="ChEBI" id="CHEBI:60240"/>
        <note>ligand shared between dimeric partners</note>
    </ligand>
</feature>
<comment type="subcellular location">
    <subcellularLocation>
        <location evidence="8">Cytoplasm</location>
    </subcellularLocation>
</comment>
<comment type="caution">
    <text evidence="8">Lacks conserved residue(s) required for the propagation of feature annotation.</text>
</comment>
<reference evidence="9 10" key="1">
    <citation type="journal article" date="2021" name="Genome Biol. Evol.">
        <title>Complete Genome Sequencing of a Novel Gloeobacter Species from a Waterfall Cave in Mexico.</title>
        <authorList>
            <person name="Saw J.H."/>
            <person name="Cardona T."/>
            <person name="Montejano G."/>
        </authorList>
    </citation>
    <scope>NUCLEOTIDE SEQUENCE [LARGE SCALE GENOMIC DNA]</scope>
    <source>
        <strain evidence="9">MG652769</strain>
    </source>
</reference>
<evidence type="ECO:0000256" key="5">
    <source>
        <dbReference type="ARBA" id="ARBA00023002"/>
    </source>
</evidence>
<keyword evidence="4 8" id="KW-0521">NADP</keyword>
<organism evidence="9 10">
    <name type="scientific">Gloeobacter morelensis MG652769</name>
    <dbReference type="NCBI Taxonomy" id="2781736"/>
    <lineage>
        <taxon>Bacteria</taxon>
        <taxon>Bacillati</taxon>
        <taxon>Cyanobacteriota</taxon>
        <taxon>Cyanophyceae</taxon>
        <taxon>Gloeobacterales</taxon>
        <taxon>Gloeobacteraceae</taxon>
        <taxon>Gloeobacter</taxon>
        <taxon>Gloeobacter morelensis</taxon>
    </lineage>
</organism>
<evidence type="ECO:0000256" key="3">
    <source>
        <dbReference type="ARBA" id="ARBA00022723"/>
    </source>
</evidence>
<evidence type="ECO:0000256" key="6">
    <source>
        <dbReference type="ARBA" id="ARBA00023027"/>
    </source>
</evidence>
<dbReference type="InterPro" id="IPR005255">
    <property type="entry name" value="PdxA_fam"/>
</dbReference>
<evidence type="ECO:0000313" key="9">
    <source>
        <dbReference type="EMBL" id="UFP97046.1"/>
    </source>
</evidence>
<dbReference type="PANTHER" id="PTHR30004:SF6">
    <property type="entry name" value="D-THREONATE 4-PHOSPHATE DEHYDROGENASE"/>
    <property type="match status" value="1"/>
</dbReference>
<evidence type="ECO:0000256" key="8">
    <source>
        <dbReference type="HAMAP-Rule" id="MF_00536"/>
    </source>
</evidence>
<keyword evidence="6 8" id="KW-0520">NAD</keyword>
<proteinExistence type="inferred from homology"/>
<keyword evidence="3 8" id="KW-0479">Metal-binding</keyword>
<dbReference type="Proteomes" id="UP001054846">
    <property type="component" value="Chromosome"/>
</dbReference>
<comment type="subunit">
    <text evidence="8">Homodimer.</text>
</comment>
<comment type="catalytic activity">
    <reaction evidence="8">
        <text>4-(phosphooxy)-L-threonine + NAD(+) = 3-amino-2-oxopropyl phosphate + CO2 + NADH</text>
        <dbReference type="Rhea" id="RHEA:32275"/>
        <dbReference type="ChEBI" id="CHEBI:16526"/>
        <dbReference type="ChEBI" id="CHEBI:57279"/>
        <dbReference type="ChEBI" id="CHEBI:57540"/>
        <dbReference type="ChEBI" id="CHEBI:57945"/>
        <dbReference type="ChEBI" id="CHEBI:58452"/>
        <dbReference type="EC" id="1.1.1.262"/>
    </reaction>
</comment>
<dbReference type="RefSeq" id="WP_418887039.1">
    <property type="nucleotide sequence ID" value="NZ_CP063845.1"/>
</dbReference>
<dbReference type="Pfam" id="PF04166">
    <property type="entry name" value="PdxA"/>
    <property type="match status" value="1"/>
</dbReference>
<dbReference type="NCBIfam" id="NF002744">
    <property type="entry name" value="PRK02746.1"/>
    <property type="match status" value="1"/>
</dbReference>
<comment type="miscellaneous">
    <text evidence="8">The active site is located at the dimer interface.</text>
</comment>
<dbReference type="SUPFAM" id="SSF53659">
    <property type="entry name" value="Isocitrate/Isopropylmalate dehydrogenase-like"/>
    <property type="match status" value="1"/>
</dbReference>
<dbReference type="InterPro" id="IPR037510">
    <property type="entry name" value="PdxA"/>
</dbReference>
<feature type="binding site" evidence="8">
    <location>
        <position position="300"/>
    </location>
    <ligand>
        <name>substrate</name>
    </ligand>
</feature>
<comment type="function">
    <text evidence="8">Catalyzes the NAD(P)-dependent oxidation of 4-(phosphooxy)-L-threonine (HTP) into 2-amino-3-oxo-4-(phosphooxy)butyric acid which spontaneously decarboxylates to form 3-amino-2-oxopropyl phosphate (AHAP).</text>
</comment>
<evidence type="ECO:0000256" key="2">
    <source>
        <dbReference type="ARBA" id="ARBA00022490"/>
    </source>
</evidence>
<comment type="similarity">
    <text evidence="1">Belongs to the PdxA family. PdxA2 subfamily.</text>
</comment>
<dbReference type="NCBIfam" id="TIGR00557">
    <property type="entry name" value="pdxA"/>
    <property type="match status" value="1"/>
</dbReference>
<dbReference type="Gene3D" id="3.40.718.10">
    <property type="entry name" value="Isopropylmalate Dehydrogenase"/>
    <property type="match status" value="1"/>
</dbReference>
<sequence>MQQTPPPFLAITIGDPAGIGPEVVLKALADDTVHGLCRPLVFGSHRLLEQAYLYLRALSPDPLANPDDLEIVDLPSSQPIETGKLCAHAGDLSFAYLQAAIEATQVGRCAGVVTAPIHKSAWHLAGHRYPGQTEVLARACGAERYGMLFVARSPVNGWPLRVLLATTHIPLAAVPTTLIPELVRSKLALLFDSLDCDFGLSDPQVAVAGLNPHSGENGQLGSEERDWLAPLIADWPGDRLLGPVPPDTLWIEAARAWAGTAHHGACDAYLALYHDQGLIPVKMLAFDQAVNTTIGLSIVRTSPDHGTAFDIAGRGIARPQSMVAAVALAAELANRRAARSLAAPAAL</sequence>
<feature type="binding site" evidence="8">
    <location>
        <position position="282"/>
    </location>
    <ligand>
        <name>substrate</name>
    </ligand>
</feature>
<keyword evidence="10" id="KW-1185">Reference proteome</keyword>
<keyword evidence="2 8" id="KW-0963">Cytoplasm</keyword>
<feature type="binding site" evidence="8">
    <location>
        <position position="213"/>
    </location>
    <ligand>
        <name>a divalent metal cation</name>
        <dbReference type="ChEBI" id="CHEBI:60240"/>
        <note>ligand shared between dimeric partners</note>
    </ligand>
</feature>